<dbReference type="EMBL" id="JBBUTH010000008">
    <property type="protein sequence ID" value="MEK8051683.1"/>
    <property type="molecule type" value="Genomic_DNA"/>
</dbReference>
<keyword evidence="5" id="KW-0862">Zinc</keyword>
<evidence type="ECO:0000313" key="10">
    <source>
        <dbReference type="EMBL" id="MEK8051683.1"/>
    </source>
</evidence>
<keyword evidence="8" id="KW-0732">Signal</keyword>
<keyword evidence="3" id="KW-0479">Metal-binding</keyword>
<evidence type="ECO:0000256" key="5">
    <source>
        <dbReference type="ARBA" id="ARBA00022833"/>
    </source>
</evidence>
<evidence type="ECO:0000256" key="8">
    <source>
        <dbReference type="SAM" id="SignalP"/>
    </source>
</evidence>
<dbReference type="Gene3D" id="3.30.2010.10">
    <property type="entry name" value="Metalloproteases ('zincins'), catalytic domain"/>
    <property type="match status" value="1"/>
</dbReference>
<name>A0ABU9CIL0_9BURK</name>
<keyword evidence="11" id="KW-1185">Reference proteome</keyword>
<dbReference type="EC" id="3.4.24.-" evidence="10"/>
<evidence type="ECO:0000256" key="3">
    <source>
        <dbReference type="ARBA" id="ARBA00022723"/>
    </source>
</evidence>
<sequence>MNAHPALPTLLPRGLARTRRALCALVSAGLLIGAASPLQAQGAAGPAPALRLPALGESASDEFGLSTEKRVGEQIMREIRRDPDYLDDPILLSYLQGLWQPLVKAAQARGDIGVDTATLFPYEAFLVRDRSVNAFALPGGYVGVHLGLIALTASPDELASVLAHELSHITQRHIARSVSAGSRSSSLGLAAMLLGLLVAGRSGNVDVAQAAIAGGQAAMAQSQLNFSRDMEREADRNGFALLGDAGFAPSGMAGMFDKLDQSSRLNDSGGYPYLRSHPLTVDRIGEARQRVETNGSVVLPPPTLRHTLMQARAKVLMDPSVQALRRLQDLDLRAAETSLPLAERLAAASAAALASTQLRDFARAERAARLMTALQAAAAPGAVDAASQRDLHQFAAEVALARGDVAAARTALLPDSADAGRASLLLRARLALAEGQPAALRTSAEALQTWLAEHRQDSSAWQLMAQTSDRQGQKLRAVRAEAEAQAALGNLGGAIDRLRAGQQLARSGQVGLDFIEASVIDARLRDLQGQRRQLMAEQQQQGSRGSRPDSGDNHLQH</sequence>
<comment type="caution">
    <text evidence="10">The sequence shown here is derived from an EMBL/GenBank/DDBJ whole genome shotgun (WGS) entry which is preliminary data.</text>
</comment>
<comment type="cofactor">
    <cofactor evidence="1">
        <name>Zn(2+)</name>
        <dbReference type="ChEBI" id="CHEBI:29105"/>
    </cofactor>
</comment>
<feature type="compositionally biased region" description="Low complexity" evidence="7">
    <location>
        <begin position="530"/>
        <end position="542"/>
    </location>
</feature>
<dbReference type="GO" id="GO:0008237">
    <property type="term" value="F:metallopeptidase activity"/>
    <property type="evidence" value="ECO:0007669"/>
    <property type="project" value="UniProtKB-KW"/>
</dbReference>
<feature type="domain" description="Peptidase M48" evidence="9">
    <location>
        <begin position="121"/>
        <end position="290"/>
    </location>
</feature>
<dbReference type="Proteomes" id="UP001365405">
    <property type="component" value="Unassembled WGS sequence"/>
</dbReference>
<evidence type="ECO:0000259" key="9">
    <source>
        <dbReference type="Pfam" id="PF01435"/>
    </source>
</evidence>
<accession>A0ABU9CIL0</accession>
<evidence type="ECO:0000256" key="6">
    <source>
        <dbReference type="ARBA" id="ARBA00023049"/>
    </source>
</evidence>
<dbReference type="InterPro" id="IPR001915">
    <property type="entry name" value="Peptidase_M48"/>
</dbReference>
<keyword evidence="6 10" id="KW-0482">Metalloprotease</keyword>
<evidence type="ECO:0000256" key="4">
    <source>
        <dbReference type="ARBA" id="ARBA00022801"/>
    </source>
</evidence>
<dbReference type="PANTHER" id="PTHR22726:SF1">
    <property type="entry name" value="METALLOENDOPEPTIDASE OMA1, MITOCHONDRIAL"/>
    <property type="match status" value="1"/>
</dbReference>
<feature type="signal peptide" evidence="8">
    <location>
        <begin position="1"/>
        <end position="40"/>
    </location>
</feature>
<evidence type="ECO:0000256" key="2">
    <source>
        <dbReference type="ARBA" id="ARBA00022670"/>
    </source>
</evidence>
<dbReference type="Pfam" id="PF01435">
    <property type="entry name" value="Peptidase_M48"/>
    <property type="match status" value="1"/>
</dbReference>
<feature type="region of interest" description="Disordered" evidence="7">
    <location>
        <begin position="530"/>
        <end position="557"/>
    </location>
</feature>
<dbReference type="PANTHER" id="PTHR22726">
    <property type="entry name" value="METALLOENDOPEPTIDASE OMA1"/>
    <property type="match status" value="1"/>
</dbReference>
<protein>
    <submittedName>
        <fullName evidence="10">M48 family metalloprotease</fullName>
        <ecNumber evidence="10">3.4.24.-</ecNumber>
    </submittedName>
</protein>
<dbReference type="RefSeq" id="WP_341411382.1">
    <property type="nucleotide sequence ID" value="NZ_JBBUTH010000008.1"/>
</dbReference>
<dbReference type="InterPro" id="IPR051156">
    <property type="entry name" value="Mito/Outer_Membr_Metalloprot"/>
</dbReference>
<keyword evidence="4 10" id="KW-0378">Hydrolase</keyword>
<feature type="compositionally biased region" description="Basic and acidic residues" evidence="7">
    <location>
        <begin position="546"/>
        <end position="557"/>
    </location>
</feature>
<reference evidence="10 11" key="1">
    <citation type="submission" date="2024-04" db="EMBL/GenBank/DDBJ databases">
        <title>Novel species of the genus Ideonella isolated from streams.</title>
        <authorList>
            <person name="Lu H."/>
        </authorList>
    </citation>
    <scope>NUCLEOTIDE SEQUENCE [LARGE SCALE GENOMIC DNA]</scope>
    <source>
        <strain evidence="10 11">DXS22W</strain>
    </source>
</reference>
<feature type="chain" id="PRO_5046478555" evidence="8">
    <location>
        <begin position="41"/>
        <end position="557"/>
    </location>
</feature>
<evidence type="ECO:0000256" key="7">
    <source>
        <dbReference type="SAM" id="MobiDB-lite"/>
    </source>
</evidence>
<proteinExistence type="predicted"/>
<keyword evidence="2" id="KW-0645">Protease</keyword>
<organism evidence="10 11">
    <name type="scientific">Pseudaquabacterium inlustre</name>
    <dbReference type="NCBI Taxonomy" id="2984192"/>
    <lineage>
        <taxon>Bacteria</taxon>
        <taxon>Pseudomonadati</taxon>
        <taxon>Pseudomonadota</taxon>
        <taxon>Betaproteobacteria</taxon>
        <taxon>Burkholderiales</taxon>
        <taxon>Sphaerotilaceae</taxon>
        <taxon>Pseudaquabacterium</taxon>
    </lineage>
</organism>
<evidence type="ECO:0000256" key="1">
    <source>
        <dbReference type="ARBA" id="ARBA00001947"/>
    </source>
</evidence>
<gene>
    <name evidence="10" type="ORF">AACH10_15640</name>
</gene>
<evidence type="ECO:0000313" key="11">
    <source>
        <dbReference type="Proteomes" id="UP001365405"/>
    </source>
</evidence>